<feature type="domain" description="KOW" evidence="2">
    <location>
        <begin position="696"/>
        <end position="723"/>
    </location>
</feature>
<organism evidence="3 4">
    <name type="scientific">Marasmiellus scandens</name>
    <dbReference type="NCBI Taxonomy" id="2682957"/>
    <lineage>
        <taxon>Eukaryota</taxon>
        <taxon>Fungi</taxon>
        <taxon>Dikarya</taxon>
        <taxon>Basidiomycota</taxon>
        <taxon>Agaricomycotina</taxon>
        <taxon>Agaricomycetes</taxon>
        <taxon>Agaricomycetidae</taxon>
        <taxon>Agaricales</taxon>
        <taxon>Marasmiineae</taxon>
        <taxon>Omphalotaceae</taxon>
        <taxon>Marasmiellus</taxon>
    </lineage>
</organism>
<evidence type="ECO:0000313" key="4">
    <source>
        <dbReference type="Proteomes" id="UP001498398"/>
    </source>
</evidence>
<feature type="region of interest" description="Disordered" evidence="1">
    <location>
        <begin position="447"/>
        <end position="471"/>
    </location>
</feature>
<keyword evidence="4" id="KW-1185">Reference proteome</keyword>
<sequence>MPSWNPFLDLEAYGSSEDNFEEQAPGADNEDRVGSEDEIEEKDIEDEEDEAGTLNTRDGEYKDEDTPEPLFGPALFDSMEQRYNPEVLAKLRTVCPTTLPTDNDLVDKSTLHRDLVNKAILLSEKKPLFWRIRCKAGQETALVFEIMNHIHTSAHTLASWCIEAFSRYWNGTLEDLEDALKEVLGVEAIPDQFKEQINDAIAWRAEQSPESTHLPSQPERTPQCPSQSESPSECHPERAFEYLVLYAHSEETTLPEAEKEVASILGLDHIPQLWSTTLGIATLEPGTDVNDALEALHAMKSDLIPSPTSNFPLTSTSNDLRSDASRAKDTLISTAFTLNENTYHVFSVFSVPGITGSVYLEAYLGQNPQTSQIVEFLRQQPSVIKVGNVKLNRQTKKHQQRVWLQPVSPQDIAYLLTMSHPSVKCYDWVKVMRGLYKDDVGLVIRQNSSQHSPVKQSEPAHLPEKRKHAEEQRPQCLFNPKLWPEGDGTYKWKQSDPECYEMVADVFYYDLLFEYFPYGSVTDIDVQMDMNTHRLLKASRHPLMQKIHMPLLENWTFLPTEGIEVIYGVPLTDQEKKDRLLPQKTYRKNRRVDRVEWDRCLIHFDDYDDDPYDETMSRMDVKDTDVWISKMNLRKKIYVGDHVEVIAGDLTGHHGFVVSNWGLEVDIVDLGSNHQEPFNVDINTCRITQAWNDVTIPWVNQHVTIVRGQYLNYPGILSDVIPPPPNGHTMLDVTLFRLSQTVRI</sequence>
<reference evidence="3 4" key="1">
    <citation type="submission" date="2024-01" db="EMBL/GenBank/DDBJ databases">
        <title>A draft genome for the cacao thread blight pathogen Marasmiellus scandens.</title>
        <authorList>
            <person name="Baruah I.K."/>
            <person name="Leung J."/>
            <person name="Bukari Y."/>
            <person name="Amoako-Attah I."/>
            <person name="Meinhardt L.W."/>
            <person name="Bailey B.A."/>
            <person name="Cohen S.P."/>
        </authorList>
    </citation>
    <scope>NUCLEOTIDE SEQUENCE [LARGE SCALE GENOMIC DNA]</scope>
    <source>
        <strain evidence="3 4">GH-19</strain>
    </source>
</reference>
<feature type="domain" description="KOW" evidence="2">
    <location>
        <begin position="422"/>
        <end position="449"/>
    </location>
</feature>
<accession>A0ABR1IYH9</accession>
<evidence type="ECO:0000256" key="1">
    <source>
        <dbReference type="SAM" id="MobiDB-lite"/>
    </source>
</evidence>
<feature type="region of interest" description="Disordered" evidence="1">
    <location>
        <begin position="1"/>
        <end position="67"/>
    </location>
</feature>
<dbReference type="InterPro" id="IPR005824">
    <property type="entry name" value="KOW"/>
</dbReference>
<feature type="compositionally biased region" description="Low complexity" evidence="1">
    <location>
        <begin position="222"/>
        <end position="231"/>
    </location>
</feature>
<feature type="compositionally biased region" description="Acidic residues" evidence="1">
    <location>
        <begin position="36"/>
        <end position="51"/>
    </location>
</feature>
<evidence type="ECO:0000313" key="3">
    <source>
        <dbReference type="EMBL" id="KAK7442285.1"/>
    </source>
</evidence>
<feature type="domain" description="KOW" evidence="2">
    <location>
        <begin position="636"/>
        <end position="663"/>
    </location>
</feature>
<gene>
    <name evidence="3" type="ORF">VKT23_016257</name>
</gene>
<feature type="compositionally biased region" description="Polar residues" evidence="1">
    <location>
        <begin position="208"/>
        <end position="220"/>
    </location>
</feature>
<dbReference type="EMBL" id="JBANRG010000059">
    <property type="protein sequence ID" value="KAK7442285.1"/>
    <property type="molecule type" value="Genomic_DNA"/>
</dbReference>
<dbReference type="Proteomes" id="UP001498398">
    <property type="component" value="Unassembled WGS sequence"/>
</dbReference>
<comment type="caution">
    <text evidence="3">The sequence shown here is derived from an EMBL/GenBank/DDBJ whole genome shotgun (WGS) entry which is preliminary data.</text>
</comment>
<proteinExistence type="predicted"/>
<name>A0ABR1IYH9_9AGAR</name>
<protein>
    <recommendedName>
        <fullName evidence="2">KOW domain-containing protein</fullName>
    </recommendedName>
</protein>
<evidence type="ECO:0000259" key="2">
    <source>
        <dbReference type="SMART" id="SM00739"/>
    </source>
</evidence>
<dbReference type="SMART" id="SM00739">
    <property type="entry name" value="KOW"/>
    <property type="match status" value="3"/>
</dbReference>
<feature type="region of interest" description="Disordered" evidence="1">
    <location>
        <begin position="206"/>
        <end position="233"/>
    </location>
</feature>
<feature type="compositionally biased region" description="Basic and acidic residues" evidence="1">
    <location>
        <begin position="461"/>
        <end position="471"/>
    </location>
</feature>